<dbReference type="InterPro" id="IPR000683">
    <property type="entry name" value="Gfo/Idh/MocA-like_OxRdtase_N"/>
</dbReference>
<feature type="domain" description="Gfo/Idh/MocA-like oxidoreductase N-terminal" evidence="1">
    <location>
        <begin position="2"/>
        <end position="121"/>
    </location>
</feature>
<dbReference type="Gene3D" id="3.40.50.720">
    <property type="entry name" value="NAD(P)-binding Rossmann-like Domain"/>
    <property type="match status" value="1"/>
</dbReference>
<dbReference type="PANTHER" id="PTHR43377">
    <property type="entry name" value="BILIVERDIN REDUCTASE A"/>
    <property type="match status" value="1"/>
</dbReference>
<proteinExistence type="predicted"/>
<dbReference type="InterPro" id="IPR051450">
    <property type="entry name" value="Gfo/Idh/MocA_Oxidoreductases"/>
</dbReference>
<dbReference type="Pfam" id="PF01408">
    <property type="entry name" value="GFO_IDH_MocA"/>
    <property type="match status" value="1"/>
</dbReference>
<protein>
    <submittedName>
        <fullName evidence="3">Dehydrogenase</fullName>
    </submittedName>
</protein>
<evidence type="ECO:0000259" key="2">
    <source>
        <dbReference type="Pfam" id="PF19858"/>
    </source>
</evidence>
<name>A0A918NFC3_9PROT</name>
<organism evidence="3 4">
    <name type="scientific">Litorimonas cladophorae</name>
    <dbReference type="NCBI Taxonomy" id="1220491"/>
    <lineage>
        <taxon>Bacteria</taxon>
        <taxon>Pseudomonadati</taxon>
        <taxon>Pseudomonadota</taxon>
        <taxon>Alphaproteobacteria</taxon>
        <taxon>Maricaulales</taxon>
        <taxon>Robiginitomaculaceae</taxon>
    </lineage>
</organism>
<dbReference type="SUPFAM" id="SSF51735">
    <property type="entry name" value="NAD(P)-binding Rossmann-fold domains"/>
    <property type="match status" value="1"/>
</dbReference>
<dbReference type="AlphaFoldDB" id="A0A918NFC3"/>
<dbReference type="Proteomes" id="UP000600865">
    <property type="component" value="Unassembled WGS sequence"/>
</dbReference>
<evidence type="ECO:0000259" key="1">
    <source>
        <dbReference type="Pfam" id="PF01408"/>
    </source>
</evidence>
<feature type="domain" description="4-carboxy-2-hydroxymuconate-6-semialdehyde dehydrogenase-like C-terminal" evidence="2">
    <location>
        <begin position="127"/>
        <end position="269"/>
    </location>
</feature>
<dbReference type="RefSeq" id="WP_189582540.1">
    <property type="nucleotide sequence ID" value="NZ_BMYV01000001.1"/>
</dbReference>
<accession>A0A918NFC3</accession>
<keyword evidence="4" id="KW-1185">Reference proteome</keyword>
<evidence type="ECO:0000313" key="3">
    <source>
        <dbReference type="EMBL" id="GGX63125.1"/>
    </source>
</evidence>
<dbReference type="InterPro" id="IPR045560">
    <property type="entry name" value="LigC_C"/>
</dbReference>
<comment type="caution">
    <text evidence="3">The sequence shown here is derived from an EMBL/GenBank/DDBJ whole genome shotgun (WGS) entry which is preliminary data.</text>
</comment>
<reference evidence="3 4" key="1">
    <citation type="journal article" date="2014" name="Int. J. Syst. Evol. Microbiol.">
        <title>Complete genome sequence of Corynebacterium casei LMG S-19264T (=DSM 44701T), isolated from a smear-ripened cheese.</title>
        <authorList>
            <consortium name="US DOE Joint Genome Institute (JGI-PGF)"/>
            <person name="Walter F."/>
            <person name="Albersmeier A."/>
            <person name="Kalinowski J."/>
            <person name="Ruckert C."/>
        </authorList>
    </citation>
    <scope>NUCLEOTIDE SEQUENCE [LARGE SCALE GENOMIC DNA]</scope>
    <source>
        <strain evidence="3 4">KCTC 23968</strain>
    </source>
</reference>
<dbReference type="SUPFAM" id="SSF55347">
    <property type="entry name" value="Glyceraldehyde-3-phosphate dehydrogenase-like, C-terminal domain"/>
    <property type="match status" value="1"/>
</dbReference>
<gene>
    <name evidence="3" type="ORF">GCM10011309_11370</name>
</gene>
<dbReference type="PANTHER" id="PTHR43377:SF1">
    <property type="entry name" value="BILIVERDIN REDUCTASE A"/>
    <property type="match status" value="1"/>
</dbReference>
<dbReference type="Gene3D" id="3.30.360.10">
    <property type="entry name" value="Dihydrodipicolinate Reductase, domain 2"/>
    <property type="match status" value="1"/>
</dbReference>
<evidence type="ECO:0000313" key="4">
    <source>
        <dbReference type="Proteomes" id="UP000600865"/>
    </source>
</evidence>
<dbReference type="EMBL" id="BMYV01000001">
    <property type="protein sequence ID" value="GGX63125.1"/>
    <property type="molecule type" value="Genomic_DNA"/>
</dbReference>
<sequence length="319" mass="35284">MRLLVAGATGAFGRKHMAALDNIDGVEVTSIIGGSEAPTKAMAEERNISHWSLDLAEGLARDNVDAAILVTPTQQHAAQAIQVLEAGKHCFVEIPMADNIEDSRRLADVANASGKKAMVGHVRRFNPPHQWVHNRVKSGDLSVQQMQIRTMFFRRTNTNALGEKRSWVDHLLWHHSAHSIDLFMYQTQEPISDVYAVAGPVHPELGIYMDMGIVMRTPSGKVCNLSLSFNNEGPLGTHFRYICDKGTYTAYYDDMKTGTGEIVDVSGIDVSTNGIELMQREFLSAIAEDREPNGSVQQILATHEVMEKIQQMVEKQISG</sequence>
<dbReference type="GO" id="GO:0000166">
    <property type="term" value="F:nucleotide binding"/>
    <property type="evidence" value="ECO:0007669"/>
    <property type="project" value="InterPro"/>
</dbReference>
<dbReference type="InterPro" id="IPR036291">
    <property type="entry name" value="NAD(P)-bd_dom_sf"/>
</dbReference>
<dbReference type="Pfam" id="PF19858">
    <property type="entry name" value="OxRdtase_C"/>
    <property type="match status" value="1"/>
</dbReference>